<dbReference type="InterPro" id="IPR013149">
    <property type="entry name" value="ADH-like_C"/>
</dbReference>
<dbReference type="PANTHER" id="PTHR44154">
    <property type="entry name" value="QUINONE OXIDOREDUCTASE"/>
    <property type="match status" value="1"/>
</dbReference>
<dbReference type="InterPro" id="IPR036291">
    <property type="entry name" value="NAD(P)-bd_dom_sf"/>
</dbReference>
<dbReference type="InterPro" id="IPR011032">
    <property type="entry name" value="GroES-like_sf"/>
</dbReference>
<dbReference type="InterPro" id="IPR013154">
    <property type="entry name" value="ADH-like_N"/>
</dbReference>
<name>A0A4U0UXL4_9PEZI</name>
<feature type="domain" description="Enoyl reductase (ER)" evidence="2">
    <location>
        <begin position="13"/>
        <end position="343"/>
    </location>
</feature>
<protein>
    <recommendedName>
        <fullName evidence="2">Enoyl reductase (ER) domain-containing protein</fullName>
    </recommendedName>
</protein>
<dbReference type="SUPFAM" id="SSF50129">
    <property type="entry name" value="GroES-like"/>
    <property type="match status" value="1"/>
</dbReference>
<evidence type="ECO:0000313" key="3">
    <source>
        <dbReference type="EMBL" id="TKA40733.1"/>
    </source>
</evidence>
<proteinExistence type="predicted"/>
<dbReference type="EMBL" id="NAJP01000031">
    <property type="protein sequence ID" value="TKA40733.1"/>
    <property type="molecule type" value="Genomic_DNA"/>
</dbReference>
<organism evidence="3 4">
    <name type="scientific">Friedmanniomyces endolithicus</name>
    <dbReference type="NCBI Taxonomy" id="329885"/>
    <lineage>
        <taxon>Eukaryota</taxon>
        <taxon>Fungi</taxon>
        <taxon>Dikarya</taxon>
        <taxon>Ascomycota</taxon>
        <taxon>Pezizomycotina</taxon>
        <taxon>Dothideomycetes</taxon>
        <taxon>Dothideomycetidae</taxon>
        <taxon>Mycosphaerellales</taxon>
        <taxon>Teratosphaeriaceae</taxon>
        <taxon>Friedmanniomyces</taxon>
    </lineage>
</organism>
<dbReference type="OrthoDB" id="203908at2759"/>
<evidence type="ECO:0000313" key="4">
    <source>
        <dbReference type="Proteomes" id="UP000310066"/>
    </source>
</evidence>
<dbReference type="SUPFAM" id="SSF51735">
    <property type="entry name" value="NAD(P)-binding Rossmann-fold domains"/>
    <property type="match status" value="1"/>
</dbReference>
<keyword evidence="1" id="KW-0521">NADP</keyword>
<gene>
    <name evidence="3" type="ORF">B0A54_08002</name>
</gene>
<dbReference type="SMART" id="SM00829">
    <property type="entry name" value="PKS_ER"/>
    <property type="match status" value="1"/>
</dbReference>
<comment type="caution">
    <text evidence="3">The sequence shown here is derived from an EMBL/GenBank/DDBJ whole genome shotgun (WGS) entry which is preliminary data.</text>
</comment>
<dbReference type="Pfam" id="PF08240">
    <property type="entry name" value="ADH_N"/>
    <property type="match status" value="1"/>
</dbReference>
<accession>A0A4U0UXL4</accession>
<dbReference type="InterPro" id="IPR020843">
    <property type="entry name" value="ER"/>
</dbReference>
<evidence type="ECO:0000256" key="1">
    <source>
        <dbReference type="ARBA" id="ARBA00022857"/>
    </source>
</evidence>
<dbReference type="CDD" id="cd08243">
    <property type="entry name" value="quinone_oxidoreductase_like_1"/>
    <property type="match status" value="1"/>
</dbReference>
<sequence>MATMKAVVIYEPGGPEVLKIEQRPIPTPKQGWVLIKVHAFGLNRSEMFTRTGHSPGVPFPRILGIEATGTVSKCPGNEFPEGATVATAMGGMGRQFDGGYAEYTCVPVGQVQVLKTGLPWEVLGACGEMLQTSYGRVTRGMQVKKGDTVLIRGGTTSVGLAAAAIAKGMGCRVISTTRNPEREELLRKHGASVVVVDDGKVAEKVKEVSGGGVERVLELIGTTTLLDSLQCVKPMGIVWYHDWDCREQEVAGDTALPSTHANGFRSGWSLKDFSPMDSIPTSVCLTSYDGGPAAFMSTPLQELVDQIEAGTLPMTVGKTFKLDEIVEAHRTMEENRAGGKIVILT</sequence>
<dbReference type="Gene3D" id="3.90.180.10">
    <property type="entry name" value="Medium-chain alcohol dehydrogenases, catalytic domain"/>
    <property type="match status" value="2"/>
</dbReference>
<evidence type="ECO:0000259" key="2">
    <source>
        <dbReference type="SMART" id="SM00829"/>
    </source>
</evidence>
<dbReference type="Proteomes" id="UP000310066">
    <property type="component" value="Unassembled WGS sequence"/>
</dbReference>
<dbReference type="AlphaFoldDB" id="A0A4U0UXL4"/>
<dbReference type="PANTHER" id="PTHR44154:SF1">
    <property type="entry name" value="QUINONE OXIDOREDUCTASE"/>
    <property type="match status" value="1"/>
</dbReference>
<dbReference type="InterPro" id="IPR051603">
    <property type="entry name" value="Zinc-ADH_QOR/CCCR"/>
</dbReference>
<dbReference type="Gene3D" id="3.40.50.720">
    <property type="entry name" value="NAD(P)-binding Rossmann-like Domain"/>
    <property type="match status" value="1"/>
</dbReference>
<dbReference type="STRING" id="329885.A0A4U0UXL4"/>
<dbReference type="GO" id="GO:0016491">
    <property type="term" value="F:oxidoreductase activity"/>
    <property type="evidence" value="ECO:0007669"/>
    <property type="project" value="InterPro"/>
</dbReference>
<dbReference type="Pfam" id="PF00107">
    <property type="entry name" value="ADH_zinc_N"/>
    <property type="match status" value="1"/>
</dbReference>
<reference evidence="3 4" key="1">
    <citation type="submission" date="2017-03" db="EMBL/GenBank/DDBJ databases">
        <title>Genomes of endolithic fungi from Antarctica.</title>
        <authorList>
            <person name="Coleine C."/>
            <person name="Masonjones S."/>
            <person name="Stajich J.E."/>
        </authorList>
    </citation>
    <scope>NUCLEOTIDE SEQUENCE [LARGE SCALE GENOMIC DNA]</scope>
    <source>
        <strain evidence="3 4">CCFEE 5311</strain>
    </source>
</reference>